<proteinExistence type="predicted"/>
<dbReference type="EMBL" id="CAJNOT010019302">
    <property type="protein sequence ID" value="CAF1556567.1"/>
    <property type="molecule type" value="Genomic_DNA"/>
</dbReference>
<evidence type="ECO:0000313" key="1">
    <source>
        <dbReference type="EMBL" id="CAF1556567.1"/>
    </source>
</evidence>
<organism evidence="1 2">
    <name type="scientific">Rotaria sordida</name>
    <dbReference type="NCBI Taxonomy" id="392033"/>
    <lineage>
        <taxon>Eukaryota</taxon>
        <taxon>Metazoa</taxon>
        <taxon>Spiralia</taxon>
        <taxon>Gnathifera</taxon>
        <taxon>Rotifera</taxon>
        <taxon>Eurotatoria</taxon>
        <taxon>Bdelloidea</taxon>
        <taxon>Philodinida</taxon>
        <taxon>Philodinidae</taxon>
        <taxon>Rotaria</taxon>
    </lineage>
</organism>
<dbReference type="AlphaFoldDB" id="A0A815XEE7"/>
<protein>
    <submittedName>
        <fullName evidence="1">Uncharacterized protein</fullName>
    </submittedName>
</protein>
<dbReference type="Proteomes" id="UP000663864">
    <property type="component" value="Unassembled WGS sequence"/>
</dbReference>
<evidence type="ECO:0000313" key="2">
    <source>
        <dbReference type="Proteomes" id="UP000663864"/>
    </source>
</evidence>
<gene>
    <name evidence="1" type="ORF">ZHD862_LOCUS39463</name>
</gene>
<reference evidence="1" key="1">
    <citation type="submission" date="2021-02" db="EMBL/GenBank/DDBJ databases">
        <authorList>
            <person name="Nowell W R."/>
        </authorList>
    </citation>
    <scope>NUCLEOTIDE SEQUENCE</scope>
</reference>
<accession>A0A815XEE7</accession>
<comment type="caution">
    <text evidence="1">The sequence shown here is derived from an EMBL/GenBank/DDBJ whole genome shotgun (WGS) entry which is preliminary data.</text>
</comment>
<feature type="non-terminal residue" evidence="1">
    <location>
        <position position="32"/>
    </location>
</feature>
<sequence length="32" mass="3746">MLYEQLPIQKLYNEQQQSSTKATAPFTVFRGQ</sequence>
<name>A0A815XEE7_9BILA</name>